<evidence type="ECO:0000256" key="3">
    <source>
        <dbReference type="ARBA" id="ARBA00022692"/>
    </source>
</evidence>
<protein>
    <submittedName>
        <fullName evidence="8">Uncharacterized protein</fullName>
    </submittedName>
</protein>
<dbReference type="Proteomes" id="UP000244924">
    <property type="component" value="Unassembled WGS sequence"/>
</dbReference>
<evidence type="ECO:0000256" key="6">
    <source>
        <dbReference type="SAM" id="MobiDB-lite"/>
    </source>
</evidence>
<feature type="transmembrane region" description="Helical" evidence="7">
    <location>
        <begin position="91"/>
        <end position="115"/>
    </location>
</feature>
<dbReference type="PANTHER" id="PTHR10010">
    <property type="entry name" value="SOLUTE CARRIER FAMILY 34 SODIUM PHOSPHATE , MEMBER 2-RELATED"/>
    <property type="match status" value="1"/>
</dbReference>
<keyword evidence="3 7" id="KW-0812">Transmembrane</keyword>
<evidence type="ECO:0000256" key="7">
    <source>
        <dbReference type="SAM" id="Phobius"/>
    </source>
</evidence>
<dbReference type="NCBIfam" id="NF037997">
    <property type="entry name" value="Na_Pi_symport"/>
    <property type="match status" value="1"/>
</dbReference>
<keyword evidence="4 7" id="KW-1133">Transmembrane helix</keyword>
<reference evidence="8 9" key="1">
    <citation type="submission" date="2018-03" db="EMBL/GenBank/DDBJ databases">
        <authorList>
            <person name="Keele B.F."/>
        </authorList>
    </citation>
    <scope>NUCLEOTIDE SEQUENCE [LARGE SCALE GENOMIC DNA]</scope>
    <source>
        <strain evidence="8 9">CECT 8626</strain>
    </source>
</reference>
<dbReference type="InterPro" id="IPR003841">
    <property type="entry name" value="Na/Pi_transpt"/>
</dbReference>
<dbReference type="GO" id="GO:0005886">
    <property type="term" value="C:plasma membrane"/>
    <property type="evidence" value="ECO:0007669"/>
    <property type="project" value="UniProtKB-SubCell"/>
</dbReference>
<gene>
    <name evidence="8" type="ORF">DEA8626_03514</name>
</gene>
<evidence type="ECO:0000313" key="9">
    <source>
        <dbReference type="Proteomes" id="UP000244924"/>
    </source>
</evidence>
<keyword evidence="2" id="KW-1003">Cell membrane</keyword>
<dbReference type="PANTHER" id="PTHR10010:SF46">
    <property type="entry name" value="SODIUM-DEPENDENT PHOSPHATE TRANSPORT PROTEIN 2B"/>
    <property type="match status" value="1"/>
</dbReference>
<evidence type="ECO:0000313" key="8">
    <source>
        <dbReference type="EMBL" id="SPH24462.1"/>
    </source>
</evidence>
<evidence type="ECO:0000256" key="5">
    <source>
        <dbReference type="ARBA" id="ARBA00023136"/>
    </source>
</evidence>
<sequence>MQGGILILPGKIGMLLMTNALGRLASRQTRAALGRLTTSPATDAVAGAATTADIQSSSATMLMTIGYVGAGPPTFPQAVGVLFGANVGTTVTGWMVVLLGFKLTLATAALPILFASGRLSALGRGRWARFVTMLAGFSLVFLGLDRSQTGTAGFQDIIIPETPPADSVGGGSDSCCSASQSRRHPVPERGRRGDPRPFEFGRDHTDAGRGKGDRHEYRHDVQVGPSHARRHARHAADRCRAGRVPHPLQHDRCAHHAASGDAFRPADRAAHPRRGRAAALDDLGPHMAANPDDIGDFPTQIRIPEGQSATLIRRAALLHRLWYRARQEERLAVLKRDPGLRRPAEVFSAALRFAAKSPDSPTHHARMGRISRLIVVAEAPPPEQAA</sequence>
<evidence type="ECO:0000256" key="1">
    <source>
        <dbReference type="ARBA" id="ARBA00004651"/>
    </source>
</evidence>
<dbReference type="EMBL" id="OMOQ01000003">
    <property type="protein sequence ID" value="SPH24462.1"/>
    <property type="molecule type" value="Genomic_DNA"/>
</dbReference>
<dbReference type="Pfam" id="PF02690">
    <property type="entry name" value="Na_Pi_cotrans"/>
    <property type="match status" value="1"/>
</dbReference>
<evidence type="ECO:0000256" key="2">
    <source>
        <dbReference type="ARBA" id="ARBA00022475"/>
    </source>
</evidence>
<dbReference type="GO" id="GO:0044341">
    <property type="term" value="P:sodium-dependent phosphate transport"/>
    <property type="evidence" value="ECO:0007669"/>
    <property type="project" value="InterPro"/>
</dbReference>
<keyword evidence="5 7" id="KW-0472">Membrane</keyword>
<dbReference type="AlphaFoldDB" id="A0A2R8BM20"/>
<feature type="compositionally biased region" description="Basic and acidic residues" evidence="6">
    <location>
        <begin position="185"/>
        <end position="216"/>
    </location>
</feature>
<feature type="region of interest" description="Disordered" evidence="6">
    <location>
        <begin position="160"/>
        <end position="216"/>
    </location>
</feature>
<dbReference type="OrthoDB" id="9763003at2"/>
<dbReference type="GO" id="GO:0005436">
    <property type="term" value="F:sodium:phosphate symporter activity"/>
    <property type="evidence" value="ECO:0007669"/>
    <property type="project" value="InterPro"/>
</dbReference>
<evidence type="ECO:0000256" key="4">
    <source>
        <dbReference type="ARBA" id="ARBA00022989"/>
    </source>
</evidence>
<comment type="subcellular location">
    <subcellularLocation>
        <location evidence="1">Cell membrane</location>
        <topology evidence="1">Multi-pass membrane protein</topology>
    </subcellularLocation>
</comment>
<organism evidence="8 9">
    <name type="scientific">Albidovulum aquaemixtae</name>
    <dbReference type="NCBI Taxonomy" id="1542388"/>
    <lineage>
        <taxon>Bacteria</taxon>
        <taxon>Pseudomonadati</taxon>
        <taxon>Pseudomonadota</taxon>
        <taxon>Alphaproteobacteria</taxon>
        <taxon>Rhodobacterales</taxon>
        <taxon>Paracoccaceae</taxon>
        <taxon>Albidovulum</taxon>
    </lineage>
</organism>
<feature type="transmembrane region" description="Helical" evidence="7">
    <location>
        <begin position="127"/>
        <end position="144"/>
    </location>
</feature>
<proteinExistence type="predicted"/>
<name>A0A2R8BM20_9RHOB</name>
<keyword evidence="9" id="KW-1185">Reference proteome</keyword>
<accession>A0A2R8BM20</accession>